<sequence length="103" mass="10941">MTLSSKQRAALRGAANTLDPVFQIGKGEIDETLIDGVAKCLAARELIKCKVLDNSEYAPREAADILAEATGAACVQVIGRKFVLFKQKDKDSAFTALLAAASK</sequence>
<dbReference type="InterPro" id="IPR051925">
    <property type="entry name" value="RNA-binding_domain"/>
</dbReference>
<dbReference type="EMBL" id="DWYG01000010">
    <property type="protein sequence ID" value="HJB41062.1"/>
    <property type="molecule type" value="Genomic_DNA"/>
</dbReference>
<evidence type="ECO:0000313" key="4">
    <source>
        <dbReference type="EMBL" id="HJB41062.1"/>
    </source>
</evidence>
<reference evidence="4" key="2">
    <citation type="submission" date="2021-04" db="EMBL/GenBank/DDBJ databases">
        <authorList>
            <person name="Gilroy R."/>
        </authorList>
    </citation>
    <scope>NUCLEOTIDE SEQUENCE</scope>
    <source>
        <strain evidence="4">ChiBcec8-13705</strain>
    </source>
</reference>
<evidence type="ECO:0000313" key="5">
    <source>
        <dbReference type="Proteomes" id="UP000886803"/>
    </source>
</evidence>
<dbReference type="InterPro" id="IPR001890">
    <property type="entry name" value="RNA-binding_CRM"/>
</dbReference>
<keyword evidence="1 2" id="KW-0694">RNA-binding</keyword>
<evidence type="ECO:0000259" key="3">
    <source>
        <dbReference type="PROSITE" id="PS51295"/>
    </source>
</evidence>
<comment type="caution">
    <text evidence="4">The sequence shown here is derived from an EMBL/GenBank/DDBJ whole genome shotgun (WGS) entry which is preliminary data.</text>
</comment>
<evidence type="ECO:0000256" key="2">
    <source>
        <dbReference type="PROSITE-ProRule" id="PRU00626"/>
    </source>
</evidence>
<dbReference type="Proteomes" id="UP000886803">
    <property type="component" value="Unassembled WGS sequence"/>
</dbReference>
<dbReference type="PANTHER" id="PTHR40065:SF3">
    <property type="entry name" value="RNA-BINDING PROTEIN YHBY"/>
    <property type="match status" value="1"/>
</dbReference>
<dbReference type="AlphaFoldDB" id="A0A9D2M4K5"/>
<dbReference type="SMART" id="SM01103">
    <property type="entry name" value="CRS1_YhbY"/>
    <property type="match status" value="1"/>
</dbReference>
<dbReference type="InterPro" id="IPR035920">
    <property type="entry name" value="YhbY-like_sf"/>
</dbReference>
<reference evidence="4" key="1">
    <citation type="journal article" date="2021" name="PeerJ">
        <title>Extensive microbial diversity within the chicken gut microbiome revealed by metagenomics and culture.</title>
        <authorList>
            <person name="Gilroy R."/>
            <person name="Ravi A."/>
            <person name="Getino M."/>
            <person name="Pursley I."/>
            <person name="Horton D.L."/>
            <person name="Alikhan N.F."/>
            <person name="Baker D."/>
            <person name="Gharbi K."/>
            <person name="Hall N."/>
            <person name="Watson M."/>
            <person name="Adriaenssens E.M."/>
            <person name="Foster-Nyarko E."/>
            <person name="Jarju S."/>
            <person name="Secka A."/>
            <person name="Antonio M."/>
            <person name="Oren A."/>
            <person name="Chaudhuri R.R."/>
            <person name="La Ragione R."/>
            <person name="Hildebrand F."/>
            <person name="Pallen M.J."/>
        </authorList>
    </citation>
    <scope>NUCLEOTIDE SEQUENCE</scope>
    <source>
        <strain evidence="4">ChiBcec8-13705</strain>
    </source>
</reference>
<gene>
    <name evidence="4" type="ORF">H9945_01020</name>
</gene>
<proteinExistence type="predicted"/>
<dbReference type="GO" id="GO:0003723">
    <property type="term" value="F:RNA binding"/>
    <property type="evidence" value="ECO:0007669"/>
    <property type="project" value="UniProtKB-UniRule"/>
</dbReference>
<feature type="domain" description="CRM" evidence="3">
    <location>
        <begin position="1"/>
        <end position="97"/>
    </location>
</feature>
<dbReference type="PANTHER" id="PTHR40065">
    <property type="entry name" value="RNA-BINDING PROTEIN YHBY"/>
    <property type="match status" value="1"/>
</dbReference>
<evidence type="ECO:0000256" key="1">
    <source>
        <dbReference type="ARBA" id="ARBA00022884"/>
    </source>
</evidence>
<dbReference type="Pfam" id="PF01985">
    <property type="entry name" value="CRS1_YhbY"/>
    <property type="match status" value="1"/>
</dbReference>
<dbReference type="SUPFAM" id="SSF75471">
    <property type="entry name" value="YhbY-like"/>
    <property type="match status" value="1"/>
</dbReference>
<protein>
    <submittedName>
        <fullName evidence="4">YhbY family RNA-binding protein</fullName>
    </submittedName>
</protein>
<accession>A0A9D2M4K5</accession>
<organism evidence="4 5">
    <name type="scientific">Candidatus Gemmiger avicola</name>
    <dbReference type="NCBI Taxonomy" id="2838605"/>
    <lineage>
        <taxon>Bacteria</taxon>
        <taxon>Bacillati</taxon>
        <taxon>Bacillota</taxon>
        <taxon>Clostridia</taxon>
        <taxon>Eubacteriales</taxon>
        <taxon>Gemmiger</taxon>
    </lineage>
</organism>
<dbReference type="Gene3D" id="3.30.110.60">
    <property type="entry name" value="YhbY-like"/>
    <property type="match status" value="1"/>
</dbReference>
<name>A0A9D2M4K5_9FIRM</name>
<dbReference type="PROSITE" id="PS51295">
    <property type="entry name" value="CRM"/>
    <property type="match status" value="1"/>
</dbReference>